<dbReference type="InterPro" id="IPR012165">
    <property type="entry name" value="Cyt_c3_hydrogenase_gsu"/>
</dbReference>
<dbReference type="InterPro" id="IPR050353">
    <property type="entry name" value="PyrK_electron_transfer"/>
</dbReference>
<dbReference type="STRING" id="290315.Clim_2148"/>
<evidence type="ECO:0000256" key="11">
    <source>
        <dbReference type="PIRSR" id="PIRSR006816-1"/>
    </source>
</evidence>
<evidence type="ECO:0000256" key="10">
    <source>
        <dbReference type="ARBA" id="ARBA00034078"/>
    </source>
</evidence>
<dbReference type="Gene3D" id="2.10.240.10">
    <property type="entry name" value="Dihydroorotate dehydrogenase, electron transfer subunit"/>
    <property type="match status" value="1"/>
</dbReference>
<dbReference type="CDD" id="cd06218">
    <property type="entry name" value="DHOD_e_trans"/>
    <property type="match status" value="1"/>
</dbReference>
<dbReference type="eggNOG" id="COG0543">
    <property type="taxonomic scope" value="Bacteria"/>
</dbReference>
<feature type="binding site" evidence="11">
    <location>
        <begin position="59"/>
        <end position="62"/>
    </location>
    <ligand>
        <name>FAD</name>
        <dbReference type="ChEBI" id="CHEBI:57692"/>
    </ligand>
</feature>
<dbReference type="Pfam" id="PF10418">
    <property type="entry name" value="DHODB_Fe-S_bind"/>
    <property type="match status" value="1"/>
</dbReference>
<keyword evidence="8 12" id="KW-0408">Iron</keyword>
<evidence type="ECO:0000256" key="2">
    <source>
        <dbReference type="ARBA" id="ARBA00022448"/>
    </source>
</evidence>
<dbReference type="KEGG" id="cli:Clim_2148"/>
<comment type="cofactor">
    <cofactor evidence="12">
        <name>[2Fe-2S] cluster</name>
        <dbReference type="ChEBI" id="CHEBI:190135"/>
    </cofactor>
    <text evidence="12">Binds 1 [2Fe-2S] cluster per subunit.</text>
</comment>
<evidence type="ECO:0000313" key="14">
    <source>
        <dbReference type="EMBL" id="ACD91172.1"/>
    </source>
</evidence>
<dbReference type="AlphaFoldDB" id="B3EGQ9"/>
<evidence type="ECO:0000256" key="4">
    <source>
        <dbReference type="ARBA" id="ARBA00022714"/>
    </source>
</evidence>
<proteinExistence type="inferred from homology"/>
<keyword evidence="2" id="KW-0813">Transport</keyword>
<keyword evidence="5 12" id="KW-0479">Metal-binding</keyword>
<name>B3EGQ9_CHLL2</name>
<dbReference type="PIRSF" id="PIRSF006816">
    <property type="entry name" value="Cyc3_hyd_g"/>
    <property type="match status" value="1"/>
</dbReference>
<dbReference type="InterPro" id="IPR019480">
    <property type="entry name" value="Dihydroorotate_DH_Fe-S-bd"/>
</dbReference>
<dbReference type="InterPro" id="IPR001433">
    <property type="entry name" value="OxRdtase_FAD/NAD-bd"/>
</dbReference>
<evidence type="ECO:0000313" key="15">
    <source>
        <dbReference type="Proteomes" id="UP000008841"/>
    </source>
</evidence>
<evidence type="ECO:0000256" key="12">
    <source>
        <dbReference type="PIRSR" id="PIRSR006816-2"/>
    </source>
</evidence>
<dbReference type="SUPFAM" id="SSF63380">
    <property type="entry name" value="Riboflavin synthase domain-like"/>
    <property type="match status" value="1"/>
</dbReference>
<dbReference type="PROSITE" id="PS51384">
    <property type="entry name" value="FAD_FR"/>
    <property type="match status" value="1"/>
</dbReference>
<dbReference type="PANTHER" id="PTHR43513">
    <property type="entry name" value="DIHYDROOROTATE DEHYDROGENASE B (NAD(+)), ELECTRON TRANSFER SUBUNIT"/>
    <property type="match status" value="1"/>
</dbReference>
<organism evidence="14 15">
    <name type="scientific">Chlorobium limicola (strain DSM 245 / NBRC 103803 / 6330)</name>
    <dbReference type="NCBI Taxonomy" id="290315"/>
    <lineage>
        <taxon>Bacteria</taxon>
        <taxon>Pseudomonadati</taxon>
        <taxon>Chlorobiota</taxon>
        <taxon>Chlorobiia</taxon>
        <taxon>Chlorobiales</taxon>
        <taxon>Chlorobiaceae</taxon>
        <taxon>Chlorobium/Pelodictyon group</taxon>
        <taxon>Chlorobium</taxon>
    </lineage>
</organism>
<dbReference type="Gene3D" id="3.40.50.80">
    <property type="entry name" value="Nucleotide-binding domain of ferredoxin-NADP reductase (FNR) module"/>
    <property type="match status" value="1"/>
</dbReference>
<dbReference type="HOGENOM" id="CLU_003827_1_2_10"/>
<evidence type="ECO:0000256" key="7">
    <source>
        <dbReference type="ARBA" id="ARBA00022982"/>
    </source>
</evidence>
<evidence type="ECO:0000256" key="9">
    <source>
        <dbReference type="ARBA" id="ARBA00023014"/>
    </source>
</evidence>
<keyword evidence="9 12" id="KW-0411">Iron-sulfur</keyword>
<evidence type="ECO:0000256" key="5">
    <source>
        <dbReference type="ARBA" id="ARBA00022723"/>
    </source>
</evidence>
<evidence type="ECO:0000256" key="6">
    <source>
        <dbReference type="ARBA" id="ARBA00022827"/>
    </source>
</evidence>
<dbReference type="InterPro" id="IPR039261">
    <property type="entry name" value="FNR_nucleotide-bd"/>
</dbReference>
<comment type="similarity">
    <text evidence="1">Belongs to the PyrK family.</text>
</comment>
<evidence type="ECO:0000256" key="1">
    <source>
        <dbReference type="ARBA" id="ARBA00006422"/>
    </source>
</evidence>
<dbReference type="GO" id="GO:0050660">
    <property type="term" value="F:flavin adenine dinucleotide binding"/>
    <property type="evidence" value="ECO:0007669"/>
    <property type="project" value="InterPro"/>
</dbReference>
<evidence type="ECO:0000259" key="13">
    <source>
        <dbReference type="PROSITE" id="PS51384"/>
    </source>
</evidence>
<dbReference type="PANTHER" id="PTHR43513:SF3">
    <property type="entry name" value="DIHYDROOROTATE DEHYDROGENASE B (NAD(+)), ELECTRON TRANSFER SUBUNIT-RELATED"/>
    <property type="match status" value="1"/>
</dbReference>
<comment type="cofactor">
    <cofactor evidence="11">
        <name>FAD</name>
        <dbReference type="ChEBI" id="CHEBI:57692"/>
    </cofactor>
    <text evidence="11">Binds 1 FAD per subunit.</text>
</comment>
<dbReference type="EMBL" id="CP001097">
    <property type="protein sequence ID" value="ACD91172.1"/>
    <property type="molecule type" value="Genomic_DNA"/>
</dbReference>
<dbReference type="Proteomes" id="UP000008841">
    <property type="component" value="Chromosome"/>
</dbReference>
<keyword evidence="6 11" id="KW-0274">FAD</keyword>
<keyword evidence="7" id="KW-0249">Electron transport</keyword>
<evidence type="ECO:0000256" key="8">
    <source>
        <dbReference type="ARBA" id="ARBA00023004"/>
    </source>
</evidence>
<feature type="binding site" evidence="11">
    <location>
        <begin position="81"/>
        <end position="82"/>
    </location>
    <ligand>
        <name>FAD</name>
        <dbReference type="ChEBI" id="CHEBI:57692"/>
    </ligand>
</feature>
<dbReference type="GO" id="GO:0051537">
    <property type="term" value="F:2 iron, 2 sulfur cluster binding"/>
    <property type="evidence" value="ECO:0007669"/>
    <property type="project" value="UniProtKB-KW"/>
</dbReference>
<feature type="binding site" evidence="12">
    <location>
        <position position="227"/>
    </location>
    <ligand>
        <name>[2Fe-2S] cluster</name>
        <dbReference type="ChEBI" id="CHEBI:190135"/>
    </ligand>
</feature>
<keyword evidence="3 11" id="KW-0285">Flavoprotein</keyword>
<feature type="domain" description="FAD-binding FR-type" evidence="13">
    <location>
        <begin position="8"/>
        <end position="106"/>
    </location>
</feature>
<dbReference type="RefSeq" id="WP_012467040.1">
    <property type="nucleotide sequence ID" value="NC_010803.1"/>
</dbReference>
<dbReference type="SUPFAM" id="SSF52343">
    <property type="entry name" value="Ferredoxin reductase-like, C-terminal NADP-linked domain"/>
    <property type="match status" value="1"/>
</dbReference>
<sequence length="265" mass="27981">MMQEIVPIADIPAAIISSRKISRDVSIITFESPEIAAAARPGNFVNIKVNASTQPLLRRPFSIHNVEGSTIDIMAKTVGCGTAILADSACGDTMQVLGPLGNGFTTSGSTFDTALLVSGGIGTAPMFFLEKKLTEQKTACINFIGGRTSEDLLRYNLSNCRIATDDGSEGFRGTVVDLLENDIGQMQENGRLKVFACGPNPMLKAVAAFCRKHNIPCEVSLESVMGCGIGICYGCSVEVTTPGGGTESILLCREGPVIDADRLVL</sequence>
<accession>B3EGQ9</accession>
<dbReference type="Pfam" id="PF00970">
    <property type="entry name" value="FAD_binding_6"/>
    <property type="match status" value="1"/>
</dbReference>
<protein>
    <submittedName>
        <fullName evidence="14">Oxidoreductase FAD/NAD(P)-binding domain protein</fullName>
    </submittedName>
</protein>
<dbReference type="GO" id="GO:0006221">
    <property type="term" value="P:pyrimidine nucleotide biosynthetic process"/>
    <property type="evidence" value="ECO:0007669"/>
    <property type="project" value="InterPro"/>
</dbReference>
<keyword evidence="4 12" id="KW-0001">2Fe-2S</keyword>
<dbReference type="Gene3D" id="2.40.30.10">
    <property type="entry name" value="Translation factors"/>
    <property type="match status" value="1"/>
</dbReference>
<dbReference type="Pfam" id="PF00175">
    <property type="entry name" value="NAD_binding_1"/>
    <property type="match status" value="1"/>
</dbReference>
<evidence type="ECO:0000256" key="3">
    <source>
        <dbReference type="ARBA" id="ARBA00022630"/>
    </source>
</evidence>
<comment type="cofactor">
    <cofactor evidence="10">
        <name>[2Fe-2S] cluster</name>
        <dbReference type="ChEBI" id="CHEBI:190135"/>
    </cofactor>
</comment>
<dbReference type="GO" id="GO:0016491">
    <property type="term" value="F:oxidoreductase activity"/>
    <property type="evidence" value="ECO:0007669"/>
    <property type="project" value="InterPro"/>
</dbReference>
<feature type="binding site" evidence="12">
    <location>
        <position position="252"/>
    </location>
    <ligand>
        <name>[2Fe-2S] cluster</name>
        <dbReference type="ChEBI" id="CHEBI:190135"/>
    </ligand>
</feature>
<reference evidence="14 15" key="1">
    <citation type="submission" date="2008-05" db="EMBL/GenBank/DDBJ databases">
        <title>Complete sequence of Chlorobium limicola DSM 245.</title>
        <authorList>
            <consortium name="US DOE Joint Genome Institute"/>
            <person name="Lucas S."/>
            <person name="Copeland A."/>
            <person name="Lapidus A."/>
            <person name="Glavina del Rio T."/>
            <person name="Dalin E."/>
            <person name="Tice H."/>
            <person name="Bruce D."/>
            <person name="Goodwin L."/>
            <person name="Pitluck S."/>
            <person name="Schmutz J."/>
            <person name="Larimer F."/>
            <person name="Land M."/>
            <person name="Hauser L."/>
            <person name="Kyrpides N."/>
            <person name="Ovchinnikova G."/>
            <person name="Zhao F."/>
            <person name="Li T."/>
            <person name="Liu Z."/>
            <person name="Overmann J."/>
            <person name="Bryant D.A."/>
            <person name="Richardson P."/>
        </authorList>
    </citation>
    <scope>NUCLEOTIDE SEQUENCE [LARGE SCALE GENOMIC DNA]</scope>
    <source>
        <strain evidence="15">DSM 245 / NBRC 103803 / 6330</strain>
    </source>
</reference>
<dbReference type="GO" id="GO:0046872">
    <property type="term" value="F:metal ion binding"/>
    <property type="evidence" value="ECO:0007669"/>
    <property type="project" value="UniProtKB-KW"/>
</dbReference>
<dbReference type="InterPro" id="IPR017938">
    <property type="entry name" value="Riboflavin_synthase-like_b-brl"/>
</dbReference>
<feature type="binding site" evidence="12">
    <location>
        <position position="235"/>
    </location>
    <ligand>
        <name>[2Fe-2S] cluster</name>
        <dbReference type="ChEBI" id="CHEBI:190135"/>
    </ligand>
</feature>
<gene>
    <name evidence="14" type="ordered locus">Clim_2148</name>
</gene>
<feature type="binding site" evidence="12">
    <location>
        <position position="232"/>
    </location>
    <ligand>
        <name>[2Fe-2S] cluster</name>
        <dbReference type="ChEBI" id="CHEBI:190135"/>
    </ligand>
</feature>
<dbReference type="InterPro" id="IPR008333">
    <property type="entry name" value="Cbr1-like_FAD-bd_dom"/>
</dbReference>
<dbReference type="InterPro" id="IPR017927">
    <property type="entry name" value="FAD-bd_FR_type"/>
</dbReference>
<dbReference type="InterPro" id="IPR037117">
    <property type="entry name" value="Dihydroorotate_DH_ele_sf"/>
</dbReference>